<dbReference type="PROSITE" id="PS50885">
    <property type="entry name" value="HAMP"/>
    <property type="match status" value="1"/>
</dbReference>
<accession>A0A076LW67</accession>
<dbReference type="GO" id="GO:0007165">
    <property type="term" value="P:signal transduction"/>
    <property type="evidence" value="ECO:0007669"/>
    <property type="project" value="UniProtKB-KW"/>
</dbReference>
<dbReference type="InterPro" id="IPR004091">
    <property type="entry name" value="Chemotax_Me-accpt_rcpt_Me-site"/>
</dbReference>
<keyword evidence="2" id="KW-1003">Cell membrane</keyword>
<dbReference type="FunFam" id="1.10.287.950:FF:000001">
    <property type="entry name" value="Methyl-accepting chemotaxis sensory transducer"/>
    <property type="match status" value="1"/>
</dbReference>
<dbReference type="InterPro" id="IPR051310">
    <property type="entry name" value="MCP_chemotaxis"/>
</dbReference>
<keyword evidence="16" id="KW-0675">Receptor</keyword>
<evidence type="ECO:0000256" key="3">
    <source>
        <dbReference type="ARBA" id="ARBA00022481"/>
    </source>
</evidence>
<feature type="transmembrane region" description="Helical" evidence="13">
    <location>
        <begin position="189"/>
        <end position="210"/>
    </location>
</feature>
<dbReference type="SMART" id="SM00283">
    <property type="entry name" value="MA"/>
    <property type="match status" value="1"/>
</dbReference>
<comment type="subcellular location">
    <subcellularLocation>
        <location evidence="1">Cell inner membrane</location>
        <topology evidence="1">Multi-pass membrane protein</topology>
    </subcellularLocation>
</comment>
<evidence type="ECO:0000256" key="6">
    <source>
        <dbReference type="ARBA" id="ARBA00022692"/>
    </source>
</evidence>
<dbReference type="GO" id="GO:0004888">
    <property type="term" value="F:transmembrane signaling receptor activity"/>
    <property type="evidence" value="ECO:0007669"/>
    <property type="project" value="InterPro"/>
</dbReference>
<dbReference type="InterPro" id="IPR003122">
    <property type="entry name" value="Tar_rcpt_lig-bd"/>
</dbReference>
<keyword evidence="5" id="KW-0997">Cell inner membrane</keyword>
<evidence type="ECO:0000259" key="15">
    <source>
        <dbReference type="PROSITE" id="PS50885"/>
    </source>
</evidence>
<evidence type="ECO:0000256" key="11">
    <source>
        <dbReference type="PROSITE-ProRule" id="PRU00284"/>
    </source>
</evidence>
<dbReference type="EMBL" id="CP006664">
    <property type="protein sequence ID" value="AIJ09739.1"/>
    <property type="molecule type" value="Genomic_DNA"/>
</dbReference>
<dbReference type="GeneID" id="33940771"/>
<organism evidence="16 17">
    <name type="scientific">Edwardsiella anguillarum ET080813</name>
    <dbReference type="NCBI Taxonomy" id="667120"/>
    <lineage>
        <taxon>Bacteria</taxon>
        <taxon>Pseudomonadati</taxon>
        <taxon>Pseudomonadota</taxon>
        <taxon>Gammaproteobacteria</taxon>
        <taxon>Enterobacterales</taxon>
        <taxon>Hafniaceae</taxon>
        <taxon>Edwardsiella</taxon>
    </lineage>
</organism>
<dbReference type="KEGG" id="ete:ETEE_3315"/>
<dbReference type="HOGENOM" id="CLU_000445_107_16_6"/>
<gene>
    <name evidence="16" type="primary">tap</name>
    <name evidence="16" type="ORF">ETEE_3315</name>
</gene>
<dbReference type="GO" id="GO:0005886">
    <property type="term" value="C:plasma membrane"/>
    <property type="evidence" value="ECO:0007669"/>
    <property type="project" value="UniProtKB-SubCell"/>
</dbReference>
<evidence type="ECO:0000256" key="7">
    <source>
        <dbReference type="ARBA" id="ARBA00022989"/>
    </source>
</evidence>
<evidence type="ECO:0000313" key="17">
    <source>
        <dbReference type="Proteomes" id="UP000028681"/>
    </source>
</evidence>
<proteinExistence type="inferred from homology"/>
<dbReference type="InterPro" id="IPR004090">
    <property type="entry name" value="Chemotax_Me-accpt_rcpt"/>
</dbReference>
<keyword evidence="12" id="KW-0175">Coiled coil</keyword>
<dbReference type="Gene3D" id="1.20.120.30">
    <property type="entry name" value="Aspartate receptor, ligand-binding domain"/>
    <property type="match status" value="1"/>
</dbReference>
<evidence type="ECO:0000256" key="10">
    <source>
        <dbReference type="ARBA" id="ARBA00029447"/>
    </source>
</evidence>
<evidence type="ECO:0000256" key="12">
    <source>
        <dbReference type="SAM" id="Coils"/>
    </source>
</evidence>
<evidence type="ECO:0000313" key="16">
    <source>
        <dbReference type="EMBL" id="AIJ09739.1"/>
    </source>
</evidence>
<feature type="domain" description="Methyl-accepting transducer" evidence="14">
    <location>
        <begin position="269"/>
        <end position="498"/>
    </location>
</feature>
<dbReference type="InterPro" id="IPR035440">
    <property type="entry name" value="4HB_MCP_dom_sf"/>
</dbReference>
<dbReference type="PANTHER" id="PTHR43531:SF14">
    <property type="entry name" value="METHYL-ACCEPTING CHEMOTAXIS PROTEIN I-RELATED"/>
    <property type="match status" value="1"/>
</dbReference>
<dbReference type="CDD" id="cd06225">
    <property type="entry name" value="HAMP"/>
    <property type="match status" value="1"/>
</dbReference>
<dbReference type="GO" id="GO:0006935">
    <property type="term" value="P:chemotaxis"/>
    <property type="evidence" value="ECO:0007669"/>
    <property type="project" value="UniProtKB-KW"/>
</dbReference>
<evidence type="ECO:0000256" key="1">
    <source>
        <dbReference type="ARBA" id="ARBA00004429"/>
    </source>
</evidence>
<dbReference type="CDD" id="cd19407">
    <property type="entry name" value="Tar_Tsr_sensor"/>
    <property type="match status" value="1"/>
</dbReference>
<dbReference type="Pfam" id="PF00672">
    <property type="entry name" value="HAMP"/>
    <property type="match status" value="1"/>
</dbReference>
<sequence length="530" mass="57449">MFNRIRISTSLFALVLAFCFLQLSSNGVSFMAIRSDSDNYARVQISNDQRETLGQTWVALLQARNTLNRAGTRAALHIPQDQIDALMHRVRAMLKKADDSMQQYMACSDSDEEDRALSQEALQHYQALRTALLQLVSLLEKGDLQGFMDQPTQRIQDQFEASVAKLTQHVEGELKQGAEINRSSYHLSMALNLAAVVLLALVMLIAIWWLRNMLLAPLTVMRAHFERIARGDLSAEIKVYGRNEISQLYASLRNMQQALAGTVLSVRQGTDAIYTGLQEIGAGNNDLSSRTEQQAASLEETAASMEQLTATVKQNADNARQASQLAQEASHTAGEGGEIVSQVVRTMHDITQSSQKIGDITGVIDGIAFQTNILALNAAVEAARAGEQGRGFAVVAGEVRNLAQRSAQAAKEIKGLIEESVSRVKQGSTLVESAGNTMDNVVRSVVRVTDIMGEISSASEEQSRGIEQVAQAVTQMDQVTQQNAALVEEAASATQSLEAQADVLSRAVATFRLSGDVAQIDLQGQANGTS</sequence>
<evidence type="ECO:0000256" key="8">
    <source>
        <dbReference type="ARBA" id="ARBA00023136"/>
    </source>
</evidence>
<evidence type="ECO:0000256" key="9">
    <source>
        <dbReference type="ARBA" id="ARBA00023224"/>
    </source>
</evidence>
<dbReference type="SUPFAM" id="SSF47170">
    <property type="entry name" value="Aspartate receptor, ligand-binding domain"/>
    <property type="match status" value="1"/>
</dbReference>
<keyword evidence="8 13" id="KW-0472">Membrane</keyword>
<dbReference type="InterPro" id="IPR004089">
    <property type="entry name" value="MCPsignal_dom"/>
</dbReference>
<comment type="similarity">
    <text evidence="10">Belongs to the methyl-accepting chemotaxis (MCP) protein family.</text>
</comment>
<keyword evidence="4" id="KW-0145">Chemotaxis</keyword>
<reference evidence="16 17" key="1">
    <citation type="journal article" date="2012" name="PLoS ONE">
        <title>Edwardsiella comparative phylogenomics reveal the new intra/inter-species taxonomic relationships, virulence evolution and niche adaptation mechanisms.</title>
        <authorList>
            <person name="Yang M."/>
            <person name="Lv Y."/>
            <person name="Xiao J."/>
            <person name="Wu H."/>
            <person name="Zheng H."/>
            <person name="Liu Q."/>
            <person name="Zhang Y."/>
            <person name="Wang Q."/>
        </authorList>
    </citation>
    <scope>NUCLEOTIDE SEQUENCE [LARGE SCALE GENOMIC DNA]</scope>
    <source>
        <strain evidence="17">080813</strain>
    </source>
</reference>
<protein>
    <submittedName>
        <fullName evidence="16">Methyl-accepting chemotaxis protein IV (Dipeptide chemoreceptor protein)</fullName>
    </submittedName>
</protein>
<keyword evidence="3" id="KW-0488">Methylation</keyword>
<dbReference type="AlphaFoldDB" id="A0A076LW67"/>
<dbReference type="Pfam" id="PF00015">
    <property type="entry name" value="MCPsignal"/>
    <property type="match status" value="1"/>
</dbReference>
<dbReference type="CDD" id="cd11386">
    <property type="entry name" value="MCP_signal"/>
    <property type="match status" value="1"/>
</dbReference>
<evidence type="ECO:0000256" key="13">
    <source>
        <dbReference type="SAM" id="Phobius"/>
    </source>
</evidence>
<dbReference type="RefSeq" id="WP_034164321.1">
    <property type="nucleotide sequence ID" value="NZ_CP006664.1"/>
</dbReference>
<dbReference type="Proteomes" id="UP000028681">
    <property type="component" value="Chromosome"/>
</dbReference>
<feature type="coiled-coil region" evidence="12">
    <location>
        <begin position="469"/>
        <end position="496"/>
    </location>
</feature>
<evidence type="ECO:0000256" key="2">
    <source>
        <dbReference type="ARBA" id="ARBA00022475"/>
    </source>
</evidence>
<dbReference type="SMART" id="SM00304">
    <property type="entry name" value="HAMP"/>
    <property type="match status" value="1"/>
</dbReference>
<dbReference type="SUPFAM" id="SSF58104">
    <property type="entry name" value="Methyl-accepting chemotaxis protein (MCP) signaling domain"/>
    <property type="match status" value="1"/>
</dbReference>
<keyword evidence="7 13" id="KW-1133">Transmembrane helix</keyword>
<evidence type="ECO:0000256" key="4">
    <source>
        <dbReference type="ARBA" id="ARBA00022500"/>
    </source>
</evidence>
<feature type="domain" description="HAMP" evidence="15">
    <location>
        <begin position="212"/>
        <end position="264"/>
    </location>
</feature>
<dbReference type="PROSITE" id="PS00538">
    <property type="entry name" value="CHEMOTAXIS_TRANSDUC_1"/>
    <property type="match status" value="1"/>
</dbReference>
<keyword evidence="6 13" id="KW-0812">Transmembrane</keyword>
<dbReference type="PRINTS" id="PR00260">
    <property type="entry name" value="CHEMTRNSDUCR"/>
</dbReference>
<dbReference type="Gene3D" id="1.10.287.950">
    <property type="entry name" value="Methyl-accepting chemotaxis protein"/>
    <property type="match status" value="1"/>
</dbReference>
<evidence type="ECO:0000259" key="14">
    <source>
        <dbReference type="PROSITE" id="PS50111"/>
    </source>
</evidence>
<keyword evidence="9 11" id="KW-0807">Transducer</keyword>
<dbReference type="PROSITE" id="PS50111">
    <property type="entry name" value="CHEMOTAXIS_TRANSDUC_2"/>
    <property type="match status" value="1"/>
</dbReference>
<evidence type="ECO:0000256" key="5">
    <source>
        <dbReference type="ARBA" id="ARBA00022519"/>
    </source>
</evidence>
<dbReference type="Pfam" id="PF02203">
    <property type="entry name" value="TarH"/>
    <property type="match status" value="1"/>
</dbReference>
<dbReference type="PANTHER" id="PTHR43531">
    <property type="entry name" value="PROTEIN ICFG"/>
    <property type="match status" value="1"/>
</dbReference>
<dbReference type="InterPro" id="IPR003660">
    <property type="entry name" value="HAMP_dom"/>
</dbReference>
<dbReference type="SMART" id="SM00319">
    <property type="entry name" value="TarH"/>
    <property type="match status" value="1"/>
</dbReference>
<name>A0A076LW67_9GAMM</name>